<keyword evidence="8" id="KW-1185">Reference proteome</keyword>
<dbReference type="Proteomes" id="UP000749559">
    <property type="component" value="Unassembled WGS sequence"/>
</dbReference>
<dbReference type="InterPro" id="IPR027324">
    <property type="entry name" value="MAP2/MAP4/Tau"/>
</dbReference>
<feature type="compositionally biased region" description="Basic and acidic residues" evidence="6">
    <location>
        <begin position="223"/>
        <end position="255"/>
    </location>
</feature>
<dbReference type="PROSITE" id="PS51491">
    <property type="entry name" value="TAU_MAP_2"/>
    <property type="match status" value="1"/>
</dbReference>
<evidence type="ECO:0000256" key="1">
    <source>
        <dbReference type="ARBA" id="ARBA00004245"/>
    </source>
</evidence>
<feature type="non-terminal residue" evidence="7">
    <location>
        <position position="255"/>
    </location>
</feature>
<dbReference type="PANTHER" id="PTHR11501:SF18">
    <property type="entry name" value="MICROTUBULE-ASSOCIATED PROTEIN"/>
    <property type="match status" value="1"/>
</dbReference>
<comment type="subcellular location">
    <subcellularLocation>
        <location evidence="1">Cytoplasm</location>
        <location evidence="1">Cytoskeleton</location>
    </subcellularLocation>
</comment>
<evidence type="ECO:0000256" key="6">
    <source>
        <dbReference type="SAM" id="MobiDB-lite"/>
    </source>
</evidence>
<dbReference type="GO" id="GO:0008017">
    <property type="term" value="F:microtubule binding"/>
    <property type="evidence" value="ECO:0007669"/>
    <property type="project" value="InterPro"/>
</dbReference>
<dbReference type="EMBL" id="CAIIXF020000008">
    <property type="protein sequence ID" value="CAH1793033.1"/>
    <property type="molecule type" value="Genomic_DNA"/>
</dbReference>
<evidence type="ECO:0000256" key="5">
    <source>
        <dbReference type="ARBA" id="ARBA00023212"/>
    </source>
</evidence>
<dbReference type="AlphaFoldDB" id="A0A8S4PH76"/>
<evidence type="ECO:0000256" key="3">
    <source>
        <dbReference type="ARBA" id="ARBA00022553"/>
    </source>
</evidence>
<keyword evidence="4" id="KW-0677">Repeat</keyword>
<reference evidence="7" key="1">
    <citation type="submission" date="2022-03" db="EMBL/GenBank/DDBJ databases">
        <authorList>
            <person name="Martin C."/>
        </authorList>
    </citation>
    <scope>NUCLEOTIDE SEQUENCE</scope>
</reference>
<dbReference type="Pfam" id="PF00418">
    <property type="entry name" value="Tubulin-binding"/>
    <property type="match status" value="1"/>
</dbReference>
<evidence type="ECO:0000256" key="2">
    <source>
        <dbReference type="ARBA" id="ARBA00022490"/>
    </source>
</evidence>
<keyword evidence="2" id="KW-0963">Cytoplasm</keyword>
<comment type="caution">
    <text evidence="7">The sequence shown here is derived from an EMBL/GenBank/DDBJ whole genome shotgun (WGS) entry which is preliminary data.</text>
</comment>
<proteinExistence type="predicted"/>
<dbReference type="InterPro" id="IPR001084">
    <property type="entry name" value="MAP_tubulin-bd_rpt"/>
</dbReference>
<protein>
    <recommendedName>
        <fullName evidence="9">Microtubule-associated protein</fullName>
    </recommendedName>
</protein>
<keyword evidence="5" id="KW-0206">Cytoskeleton</keyword>
<dbReference type="GO" id="GO:0000226">
    <property type="term" value="P:microtubule cytoskeleton organization"/>
    <property type="evidence" value="ECO:0007669"/>
    <property type="project" value="TreeGrafter"/>
</dbReference>
<evidence type="ECO:0000313" key="7">
    <source>
        <dbReference type="EMBL" id="CAH1793033.1"/>
    </source>
</evidence>
<name>A0A8S4PH76_OWEFU</name>
<evidence type="ECO:0008006" key="9">
    <source>
        <dbReference type="Google" id="ProtNLM"/>
    </source>
</evidence>
<evidence type="ECO:0000313" key="8">
    <source>
        <dbReference type="Proteomes" id="UP000749559"/>
    </source>
</evidence>
<feature type="region of interest" description="Disordered" evidence="6">
    <location>
        <begin position="70"/>
        <end position="119"/>
    </location>
</feature>
<dbReference type="GO" id="GO:0043005">
    <property type="term" value="C:neuron projection"/>
    <property type="evidence" value="ECO:0007669"/>
    <property type="project" value="TreeGrafter"/>
</dbReference>
<dbReference type="GO" id="GO:0005856">
    <property type="term" value="C:cytoskeleton"/>
    <property type="evidence" value="ECO:0007669"/>
    <property type="project" value="UniProtKB-SubCell"/>
</dbReference>
<feature type="region of interest" description="Disordered" evidence="6">
    <location>
        <begin position="215"/>
        <end position="255"/>
    </location>
</feature>
<evidence type="ECO:0000256" key="4">
    <source>
        <dbReference type="ARBA" id="ARBA00022737"/>
    </source>
</evidence>
<dbReference type="PANTHER" id="PTHR11501">
    <property type="entry name" value="MICROTUBULE-ASSOCIATED PROTEIN"/>
    <property type="match status" value="1"/>
</dbReference>
<sequence>MKTNAINWTKKSKIGSFDKIAHVPGGGNVTIPTNPLKWRQQSKVGSFDNIHHKPKGGDVIIETNPLKWNKTSKVGSLDNKQQKALKEQIKPDNVESISNPVEEERPKPESLNTSSYEDPSGYSAIFHEAKRHRHVKRNHKKLSLERWKPLPAIASKPKVDSNNTDENNGNKTINFKFEREMEKQKRIDVSGIVLKDLHSDTNNLHTDANDLQNDINDLQNDTNDLHDNTKDLQNDIKDLHNDTNDIQNDTKDLQN</sequence>
<dbReference type="OrthoDB" id="9378527at2759"/>
<accession>A0A8S4PH76</accession>
<feature type="compositionally biased region" description="Basic and acidic residues" evidence="6">
    <location>
        <begin position="80"/>
        <end position="93"/>
    </location>
</feature>
<gene>
    <name evidence="7" type="ORF">OFUS_LOCUS17936</name>
</gene>
<keyword evidence="3" id="KW-0597">Phosphoprotein</keyword>
<dbReference type="GO" id="GO:0031175">
    <property type="term" value="P:neuron projection development"/>
    <property type="evidence" value="ECO:0007669"/>
    <property type="project" value="TreeGrafter"/>
</dbReference>
<organism evidence="7 8">
    <name type="scientific">Owenia fusiformis</name>
    <name type="common">Polychaete worm</name>
    <dbReference type="NCBI Taxonomy" id="6347"/>
    <lineage>
        <taxon>Eukaryota</taxon>
        <taxon>Metazoa</taxon>
        <taxon>Spiralia</taxon>
        <taxon>Lophotrochozoa</taxon>
        <taxon>Annelida</taxon>
        <taxon>Polychaeta</taxon>
        <taxon>Sedentaria</taxon>
        <taxon>Canalipalpata</taxon>
        <taxon>Sabellida</taxon>
        <taxon>Oweniida</taxon>
        <taxon>Oweniidae</taxon>
        <taxon>Owenia</taxon>
    </lineage>
</organism>